<feature type="transmembrane region" description="Helical" evidence="9">
    <location>
        <begin position="386"/>
        <end position="407"/>
    </location>
</feature>
<dbReference type="InterPro" id="IPR011701">
    <property type="entry name" value="MFS"/>
</dbReference>
<feature type="transmembrane region" description="Helical" evidence="9">
    <location>
        <begin position="489"/>
        <end position="507"/>
    </location>
</feature>
<organism evidence="10 11">
    <name type="scientific">Lophium mytilinum</name>
    <dbReference type="NCBI Taxonomy" id="390894"/>
    <lineage>
        <taxon>Eukaryota</taxon>
        <taxon>Fungi</taxon>
        <taxon>Dikarya</taxon>
        <taxon>Ascomycota</taxon>
        <taxon>Pezizomycotina</taxon>
        <taxon>Dothideomycetes</taxon>
        <taxon>Pleosporomycetidae</taxon>
        <taxon>Mytilinidiales</taxon>
        <taxon>Mytilinidiaceae</taxon>
        <taxon>Lophium</taxon>
    </lineage>
</organism>
<keyword evidence="3" id="KW-0813">Transport</keyword>
<feature type="transmembrane region" description="Helical" evidence="9">
    <location>
        <begin position="519"/>
        <end position="538"/>
    </location>
</feature>
<feature type="transmembrane region" description="Helical" evidence="9">
    <location>
        <begin position="311"/>
        <end position="336"/>
    </location>
</feature>
<keyword evidence="6" id="KW-0406">Ion transport</keyword>
<evidence type="ECO:0000256" key="2">
    <source>
        <dbReference type="ARBA" id="ARBA00008335"/>
    </source>
</evidence>
<evidence type="ECO:0000256" key="1">
    <source>
        <dbReference type="ARBA" id="ARBA00004141"/>
    </source>
</evidence>
<protein>
    <submittedName>
        <fullName evidence="10">Putative transporter</fullName>
    </submittedName>
</protein>
<feature type="transmembrane region" description="Helical" evidence="9">
    <location>
        <begin position="591"/>
        <end position="610"/>
    </location>
</feature>
<dbReference type="PANTHER" id="PTHR23501">
    <property type="entry name" value="MAJOR FACILITATOR SUPERFAMILY"/>
    <property type="match status" value="1"/>
</dbReference>
<feature type="transmembrane region" description="Helical" evidence="9">
    <location>
        <begin position="348"/>
        <end position="366"/>
    </location>
</feature>
<evidence type="ECO:0000256" key="4">
    <source>
        <dbReference type="ARBA" id="ARBA00022692"/>
    </source>
</evidence>
<evidence type="ECO:0000256" key="9">
    <source>
        <dbReference type="SAM" id="Phobius"/>
    </source>
</evidence>
<feature type="transmembrane region" description="Helical" evidence="9">
    <location>
        <begin position="268"/>
        <end position="291"/>
    </location>
</feature>
<dbReference type="Gene3D" id="1.20.1250.20">
    <property type="entry name" value="MFS general substrate transporter like domains"/>
    <property type="match status" value="2"/>
</dbReference>
<keyword evidence="11" id="KW-1185">Reference proteome</keyword>
<evidence type="ECO:0000313" key="11">
    <source>
        <dbReference type="Proteomes" id="UP000799750"/>
    </source>
</evidence>
<dbReference type="AlphaFoldDB" id="A0A6A6RAJ4"/>
<feature type="transmembrane region" description="Helical" evidence="9">
    <location>
        <begin position="427"/>
        <end position="445"/>
    </location>
</feature>
<proteinExistence type="inferred from homology"/>
<feature type="region of interest" description="Disordered" evidence="8">
    <location>
        <begin position="628"/>
        <end position="651"/>
    </location>
</feature>
<dbReference type="PANTHER" id="PTHR23501:SF200">
    <property type="entry name" value="TRANSPORTER, PUTATIVE (AFU_ORTHOLOGUE AFUA_3G01360)-RELATED"/>
    <property type="match status" value="1"/>
</dbReference>
<dbReference type="OrthoDB" id="2241241at2759"/>
<comment type="subcellular location">
    <subcellularLocation>
        <location evidence="1">Membrane</location>
        <topology evidence="1">Multi-pass membrane protein</topology>
    </subcellularLocation>
</comment>
<dbReference type="Pfam" id="PF07690">
    <property type="entry name" value="MFS_1"/>
    <property type="match status" value="1"/>
</dbReference>
<dbReference type="FunFam" id="1.20.1250.20:FF:000197">
    <property type="entry name" value="Siderophore iron transporter 1"/>
    <property type="match status" value="1"/>
</dbReference>
<evidence type="ECO:0000256" key="7">
    <source>
        <dbReference type="ARBA" id="ARBA00023136"/>
    </source>
</evidence>
<evidence type="ECO:0000256" key="8">
    <source>
        <dbReference type="SAM" id="MobiDB-lite"/>
    </source>
</evidence>
<feature type="transmembrane region" description="Helical" evidence="9">
    <location>
        <begin position="237"/>
        <end position="256"/>
    </location>
</feature>
<keyword evidence="7 9" id="KW-0472">Membrane</keyword>
<evidence type="ECO:0000313" key="10">
    <source>
        <dbReference type="EMBL" id="KAF2501855.1"/>
    </source>
</evidence>
<reference evidence="10" key="1">
    <citation type="journal article" date="2020" name="Stud. Mycol.">
        <title>101 Dothideomycetes genomes: a test case for predicting lifestyles and emergence of pathogens.</title>
        <authorList>
            <person name="Haridas S."/>
            <person name="Albert R."/>
            <person name="Binder M."/>
            <person name="Bloem J."/>
            <person name="Labutti K."/>
            <person name="Salamov A."/>
            <person name="Andreopoulos B."/>
            <person name="Baker S."/>
            <person name="Barry K."/>
            <person name="Bills G."/>
            <person name="Bluhm B."/>
            <person name="Cannon C."/>
            <person name="Castanera R."/>
            <person name="Culley D."/>
            <person name="Daum C."/>
            <person name="Ezra D."/>
            <person name="Gonzalez J."/>
            <person name="Henrissat B."/>
            <person name="Kuo A."/>
            <person name="Liang C."/>
            <person name="Lipzen A."/>
            <person name="Lutzoni F."/>
            <person name="Magnuson J."/>
            <person name="Mondo S."/>
            <person name="Nolan M."/>
            <person name="Ohm R."/>
            <person name="Pangilinan J."/>
            <person name="Park H.-J."/>
            <person name="Ramirez L."/>
            <person name="Alfaro M."/>
            <person name="Sun H."/>
            <person name="Tritt A."/>
            <person name="Yoshinaga Y."/>
            <person name="Zwiers L.-H."/>
            <person name="Turgeon B."/>
            <person name="Goodwin S."/>
            <person name="Spatafora J."/>
            <person name="Crous P."/>
            <person name="Grigoriev I."/>
        </authorList>
    </citation>
    <scope>NUCLEOTIDE SEQUENCE</scope>
    <source>
        <strain evidence="10">CBS 269.34</strain>
    </source>
</reference>
<feature type="compositionally biased region" description="Polar residues" evidence="8">
    <location>
        <begin position="637"/>
        <end position="651"/>
    </location>
</feature>
<dbReference type="GO" id="GO:0015343">
    <property type="term" value="F:siderophore-iron transmembrane transporter activity"/>
    <property type="evidence" value="ECO:0007669"/>
    <property type="project" value="TreeGrafter"/>
</dbReference>
<evidence type="ECO:0000256" key="3">
    <source>
        <dbReference type="ARBA" id="ARBA00022448"/>
    </source>
</evidence>
<dbReference type="SUPFAM" id="SSF103473">
    <property type="entry name" value="MFS general substrate transporter"/>
    <property type="match status" value="1"/>
</dbReference>
<dbReference type="GO" id="GO:0005886">
    <property type="term" value="C:plasma membrane"/>
    <property type="evidence" value="ECO:0007669"/>
    <property type="project" value="TreeGrafter"/>
</dbReference>
<feature type="transmembrane region" description="Helical" evidence="9">
    <location>
        <begin position="180"/>
        <end position="197"/>
    </location>
</feature>
<keyword evidence="5 9" id="KW-1133">Transmembrane helix</keyword>
<name>A0A6A6RAJ4_9PEZI</name>
<evidence type="ECO:0000256" key="6">
    <source>
        <dbReference type="ARBA" id="ARBA00023065"/>
    </source>
</evidence>
<feature type="transmembrane region" description="Helical" evidence="9">
    <location>
        <begin position="148"/>
        <end position="168"/>
    </location>
</feature>
<feature type="transmembrane region" description="Helical" evidence="9">
    <location>
        <begin position="114"/>
        <end position="136"/>
    </location>
</feature>
<accession>A0A6A6RAJ4</accession>
<feature type="transmembrane region" description="Helical" evidence="9">
    <location>
        <begin position="452"/>
        <end position="469"/>
    </location>
</feature>
<evidence type="ECO:0000256" key="5">
    <source>
        <dbReference type="ARBA" id="ARBA00022989"/>
    </source>
</evidence>
<comment type="similarity">
    <text evidence="2">Belongs to the major facilitator superfamily.</text>
</comment>
<dbReference type="InterPro" id="IPR036259">
    <property type="entry name" value="MFS_trans_sf"/>
</dbReference>
<sequence length="651" mass="71033">MGAVSEMQRLFKSSSSARVEDGRRAEYEYTPVGSDDIELEQVDDIDMGISGVLKNAFQRAPAVDDYIEGTDEQHELEDGPVKGEGLIVQEEDTAGGVVRAEALMKVWGKHGKKIIWAGLAMMMIIYELDNATIYNYNNYAASSYNKVSAISTVGTACTILFAVAKPPVAKFSDVVGRGEAYCLTVSFYVLGYILSASSKSFGMYAGGQVFYTIGQTGTNLLNDIIISDITSMKWRTFALSFLFFPFLIIPWVSAFITEAVIGGIGWRWGIGMFAILMPFCACFIIIPLLYFQRKAKKSHIILTRKMSVVNFCSLIDLGGSFLLCAGLAMFLLPFTLAATTTNRWSTPYIDVLIALGVVTLIALVPYEKYVAKHPILPPHYFKNSTIIMCGLIGAFDTMAFSATHTYLYAWSTIVHNFGPRDATFLQYTNGVWQFFVAMIIGLVIGKFRRYKWFVVAGACIRFIGYGLMVRWRGASNSIAELFVVQSVQGIGDGLIVIVIIVGAQIVVPHAEMAQVTAVMLLFQFVGSSIGSAIAGGIYTGTFKDRLKARLGGGASQSVIDAVFNSITDGIPPEGSVERVAVGLAYSDVLRYISYVALGVSVLILGMAIFLPDLYLREGHNLVAAAHADSERLEHTTTKQSATHAPTTTTEK</sequence>
<gene>
    <name evidence="10" type="ORF">BU16DRAFT_210818</name>
</gene>
<dbReference type="EMBL" id="MU004182">
    <property type="protein sequence ID" value="KAF2501855.1"/>
    <property type="molecule type" value="Genomic_DNA"/>
</dbReference>
<dbReference type="Proteomes" id="UP000799750">
    <property type="component" value="Unassembled WGS sequence"/>
</dbReference>
<keyword evidence="4 9" id="KW-0812">Transmembrane</keyword>